<dbReference type="GO" id="GO:0005737">
    <property type="term" value="C:cytoplasm"/>
    <property type="evidence" value="ECO:0007669"/>
    <property type="project" value="TreeGrafter"/>
</dbReference>
<feature type="domain" description="UVR" evidence="7">
    <location>
        <begin position="416"/>
        <end position="451"/>
    </location>
</feature>
<dbReference type="PROSITE" id="PS51903">
    <property type="entry name" value="CLP_R"/>
    <property type="match status" value="1"/>
</dbReference>
<dbReference type="Gene3D" id="4.10.860.10">
    <property type="entry name" value="UVR domain"/>
    <property type="match status" value="1"/>
</dbReference>
<dbReference type="PROSITE" id="PS50151">
    <property type="entry name" value="UVR"/>
    <property type="match status" value="1"/>
</dbReference>
<dbReference type="PROSITE" id="PS00870">
    <property type="entry name" value="CLPAB_1"/>
    <property type="match status" value="1"/>
</dbReference>
<name>E0XSW3_9BACT</name>
<dbReference type="EMBL" id="GU474867">
    <property type="protein sequence ID" value="ADI17504.1"/>
    <property type="molecule type" value="Genomic_DNA"/>
</dbReference>
<dbReference type="InterPro" id="IPR036628">
    <property type="entry name" value="Clp_N_dom_sf"/>
</dbReference>
<dbReference type="PANTHER" id="PTHR11638">
    <property type="entry name" value="ATP-DEPENDENT CLP PROTEASE"/>
    <property type="match status" value="1"/>
</dbReference>
<proteinExistence type="predicted"/>
<dbReference type="InterPro" id="IPR027417">
    <property type="entry name" value="P-loop_NTPase"/>
</dbReference>
<evidence type="ECO:0000256" key="5">
    <source>
        <dbReference type="PROSITE-ProRule" id="PRU01251"/>
    </source>
</evidence>
<keyword evidence="4" id="KW-0143">Chaperone</keyword>
<dbReference type="InterPro" id="IPR019489">
    <property type="entry name" value="Clp_ATPase_C"/>
</dbReference>
<keyword evidence="2" id="KW-0547">Nucleotide-binding</keyword>
<dbReference type="Pfam" id="PF17871">
    <property type="entry name" value="AAA_lid_9"/>
    <property type="match status" value="1"/>
</dbReference>
<evidence type="ECO:0000259" key="7">
    <source>
        <dbReference type="PROSITE" id="PS50151"/>
    </source>
</evidence>
<dbReference type="GO" id="GO:0016887">
    <property type="term" value="F:ATP hydrolysis activity"/>
    <property type="evidence" value="ECO:0007669"/>
    <property type="project" value="InterPro"/>
</dbReference>
<evidence type="ECO:0008006" key="10">
    <source>
        <dbReference type="Google" id="ProtNLM"/>
    </source>
</evidence>
<dbReference type="InterPro" id="IPR004176">
    <property type="entry name" value="Clp_R_N"/>
</dbReference>
<dbReference type="PRINTS" id="PR00300">
    <property type="entry name" value="CLPPROTEASEA"/>
</dbReference>
<organism evidence="9">
    <name type="scientific">uncultured bacterium HF0130_06E03</name>
    <dbReference type="NCBI Taxonomy" id="710813"/>
    <lineage>
        <taxon>Bacteria</taxon>
        <taxon>environmental samples</taxon>
    </lineage>
</organism>
<keyword evidence="1 5" id="KW-0677">Repeat</keyword>
<dbReference type="SMART" id="SM00382">
    <property type="entry name" value="AAA"/>
    <property type="match status" value="2"/>
</dbReference>
<feature type="coiled-coil region" evidence="6">
    <location>
        <begin position="412"/>
        <end position="462"/>
    </location>
</feature>
<keyword evidence="6" id="KW-0175">Coiled coil</keyword>
<dbReference type="InterPro" id="IPR003593">
    <property type="entry name" value="AAA+_ATPase"/>
</dbReference>
<dbReference type="GO" id="GO:0034605">
    <property type="term" value="P:cellular response to heat"/>
    <property type="evidence" value="ECO:0007669"/>
    <property type="project" value="TreeGrafter"/>
</dbReference>
<reference evidence="9" key="1">
    <citation type="journal article" date="2011" name="Environ. Microbiol.">
        <title>Time-series analyses of Monterey Bay coastal microbial picoplankton using a 'genome proxy' microarray.</title>
        <authorList>
            <person name="Rich V.I."/>
            <person name="Pham V.D."/>
            <person name="Eppley J."/>
            <person name="Shi Y."/>
            <person name="DeLong E.F."/>
        </authorList>
    </citation>
    <scope>NUCLEOTIDE SEQUENCE</scope>
</reference>
<dbReference type="Gene3D" id="1.10.8.60">
    <property type="match status" value="2"/>
</dbReference>
<evidence type="ECO:0000259" key="8">
    <source>
        <dbReference type="PROSITE" id="PS51903"/>
    </source>
</evidence>
<dbReference type="CDD" id="cd00009">
    <property type="entry name" value="AAA"/>
    <property type="match status" value="1"/>
</dbReference>
<dbReference type="Gene3D" id="3.40.50.300">
    <property type="entry name" value="P-loop containing nucleotide triphosphate hydrolases"/>
    <property type="match status" value="2"/>
</dbReference>
<dbReference type="FunFam" id="3.40.50.300:FF:000025">
    <property type="entry name" value="ATP-dependent Clp protease subunit"/>
    <property type="match status" value="1"/>
</dbReference>
<dbReference type="SUPFAM" id="SSF52540">
    <property type="entry name" value="P-loop containing nucleoside triphosphate hydrolases"/>
    <property type="match status" value="2"/>
</dbReference>
<dbReference type="Pfam" id="PF10431">
    <property type="entry name" value="ClpB_D2-small"/>
    <property type="match status" value="1"/>
</dbReference>
<feature type="domain" description="Clp R" evidence="8">
    <location>
        <begin position="1"/>
        <end position="145"/>
    </location>
</feature>
<dbReference type="Pfam" id="PF02861">
    <property type="entry name" value="Clp_N"/>
    <property type="match status" value="1"/>
</dbReference>
<dbReference type="Gene3D" id="1.10.1780.10">
    <property type="entry name" value="Clp, N-terminal domain"/>
    <property type="match status" value="1"/>
</dbReference>
<dbReference type="SMART" id="SM01086">
    <property type="entry name" value="ClpB_D2-small"/>
    <property type="match status" value="1"/>
</dbReference>
<dbReference type="FunFam" id="3.40.50.300:FF:000010">
    <property type="entry name" value="Chaperone clpB 1, putative"/>
    <property type="match status" value="1"/>
</dbReference>
<evidence type="ECO:0000313" key="9">
    <source>
        <dbReference type="EMBL" id="ADI17504.1"/>
    </source>
</evidence>
<dbReference type="Pfam" id="PF00004">
    <property type="entry name" value="AAA"/>
    <property type="match status" value="1"/>
</dbReference>
<dbReference type="AlphaFoldDB" id="E0XSW3"/>
<dbReference type="GO" id="GO:0005524">
    <property type="term" value="F:ATP binding"/>
    <property type="evidence" value="ECO:0007669"/>
    <property type="project" value="UniProtKB-KW"/>
</dbReference>
<evidence type="ECO:0000256" key="2">
    <source>
        <dbReference type="ARBA" id="ARBA00022741"/>
    </source>
</evidence>
<evidence type="ECO:0000256" key="4">
    <source>
        <dbReference type="ARBA" id="ARBA00023186"/>
    </source>
</evidence>
<dbReference type="InterPro" id="IPR003959">
    <property type="entry name" value="ATPase_AAA_core"/>
</dbReference>
<evidence type="ECO:0000256" key="1">
    <source>
        <dbReference type="ARBA" id="ARBA00022737"/>
    </source>
</evidence>
<dbReference type="SUPFAM" id="SSF81923">
    <property type="entry name" value="Double Clp-N motif"/>
    <property type="match status" value="1"/>
</dbReference>
<accession>E0XSW3</accession>
<dbReference type="InterPro" id="IPR001943">
    <property type="entry name" value="UVR_dom"/>
</dbReference>
<evidence type="ECO:0000256" key="6">
    <source>
        <dbReference type="SAM" id="Coils"/>
    </source>
</evidence>
<dbReference type="InterPro" id="IPR050130">
    <property type="entry name" value="ClpA_ClpB"/>
</dbReference>
<dbReference type="CDD" id="cd19499">
    <property type="entry name" value="RecA-like_ClpB_Hsp104-like"/>
    <property type="match status" value="1"/>
</dbReference>
<dbReference type="Pfam" id="PF07724">
    <property type="entry name" value="AAA_2"/>
    <property type="match status" value="1"/>
</dbReference>
<protein>
    <recommendedName>
        <fullName evidence="10">ATPases with chaperone activity, ATP-binding subunit</fullName>
    </recommendedName>
</protein>
<keyword evidence="3" id="KW-0067">ATP-binding</keyword>
<dbReference type="InterPro" id="IPR041546">
    <property type="entry name" value="ClpA/ClpB_AAA_lid"/>
</dbReference>
<dbReference type="PANTHER" id="PTHR11638:SF18">
    <property type="entry name" value="HEAT SHOCK PROTEIN 104"/>
    <property type="match status" value="1"/>
</dbReference>
<dbReference type="InterPro" id="IPR018368">
    <property type="entry name" value="ClpA/B_CS1"/>
</dbReference>
<evidence type="ECO:0000256" key="3">
    <source>
        <dbReference type="ARBA" id="ARBA00022840"/>
    </source>
</evidence>
<dbReference type="InterPro" id="IPR001270">
    <property type="entry name" value="ClpA/B"/>
</dbReference>
<sequence>MNNMFTDGVKRVMQLAREESARLGHNYIGTEHLLLGMIKDGKGKAITVLTNLGLSLETVRQSVEDYVATAGGTMTIGEVPFTPRAKQILEVAANEAKDMKTQFVDVEHLLLALLKDKEGVAAQILAAFGVDYKTAMEETVAVLEGKTTGRKEKGKKSKTPFLDHFGRDLTQLAREGKLDPVIGRQQEIERLTQVLSRRKKNNPILIGDPGVGKTAIVEGLAQSIIEKRVPQILLDKRLVTLDMGGVVAGTKYRGQFEERIKAVMNELQQNEEVIIFIDEMHTIVGAGSAEGTLDASNMFKPALARGELQCIGATTLDEYRKHIEKDGALERRFQNIMVDPPSAEDTIEILKGLRSSYESHHHVEFSDEVVAYTVRQSDRYISERYLPDKAIDVLDETGSRVHLSRLSPPERITKLEAEIQEINRLKNEAAERQDFEEAVVLRDKALQLSEDLQKKRQEWEERVRDEVVSVTEDDIAGVISSMTGIPITRLAKSESDRLLAMESKLKERIVGQEQAIAAVSRAIRRTRAGLQDPRQPIGSFIFLGPTGVGKTELAKRLAEFLFDDEDALISVDMSEYMEKFAVSRLIGAPPGYVGFDEGGQLTEKVRRRPYSVILLDEIEKAHPDVFNILLQILDEGRLTDSNGRKVDFSNTVLIMTSNIGSRDVGTGGVLGFQKSDTETLHGLMEGKINDALKKTFNPEFINRVDESLIFHALTEEHINQIIDIALDQFKNRLTEQDISLRVTPGAKSLMVEKGFDLAFGARYLKRTMQKMLEDPLAEDILNGKFGEGSRIRVTKKGEQLVFDEERGSSEKKVEEKKETTN</sequence>